<dbReference type="SMART" id="SM00863">
    <property type="entry name" value="tRNA_SAD"/>
    <property type="match status" value="1"/>
</dbReference>
<sequence>MGRGGSPIDLWLTAIANRIPLDDAVTPVSAGAELFYSPRSHVRVMSQLEEAYRLEYFEEEDFVRKECPECGAHFWTRDHDRETCGEPPCGEYSFMDDTGFDEEFSLTEMREQFLTYFEEQGHGRIEPYPVAANRWRDDVLLTQASIYDFQPLVTSGQTPPPANPLCISQPCIRMQDIDNVGKTGRHTMAFEMMAHHAFNTKDEVDEDEYAYHGEVYWKDETVEYCDGLFEAVGVDLDEVIYIEDPWVGGGNAGPAIEVIYRGVELATLVFMSLEQDPDGEYEMKDGNRYSEMDTYVVDTGYGLERWTWVSQGTPTVYEAVYPETIEFLKENAGIDHTDEEAQVVHEASKLAGKMDIDEAEDLEAARGEIAEQVGVDVEELEALLEPLEDIYAIADHCRTLAYMLGDEIVPSNVGTGYLARMVLRRTKRLVDSVGVDAPLDELVDMQAERLGYENRDTIRDVVRSEVEKYRETLERGSRRVEQLAEEYSERGEAIPTEELIELYDSHGIQPDMVEEIAVEKGASVAVPDDFYSLVAERHDDASASGLAAEGIDDRFEDLPETEKLYYDDQQGTEFEAVVLDVFEREEGYDIVLDQTMFYPEGGGQPGDVGTLSTDDATVTVTDTQSENGVIRHHTDEPLDRGSMVRGQLDGDRRRQLMRNHTATHLVIHSARRVLGEHIRQAGAQKGVDSSRIDMRHYERITREDVKEIERVANDLVMGNHQITQEWPHRNDAEAEYGFDLYQGGIPPGEQIRLIHVEDDVQACGGTHVSRTGEIGTIKIRSAERVQDGVERLVFSAGQAAIEGTQKTEDALYEAAEILDVTPTEVPETADRFFTEWKERGKRIEDLQEELAEVRAGGGADASEFEVGDVTAVVQRLDGDVDELRATANAIVEEGKVAVLGSSADGAQFVVAVPDDVAVNAGEVVSQLASEVGGGGGGPPDFAQGGGPDTDKLEDALASAPDVLQQVQDA</sequence>
<dbReference type="AlphaFoldDB" id="A0A897MTR5"/>
<comment type="domain">
    <text evidence="12">Consists of three domains; the N-terminal catalytic domain, the editing domain and the C-terminal C-Ala domain. The editing domain removes incorrectly charged amino acids, while the C-Ala domain, along with tRNA(Ala), serves as a bridge to cooperatively bring together the editing and aminoacylation centers thus stimulating deacylation of misacylated tRNAs.</text>
</comment>
<evidence type="ECO:0000256" key="10">
    <source>
        <dbReference type="ARBA" id="ARBA00022917"/>
    </source>
</evidence>
<protein>
    <recommendedName>
        <fullName evidence="12">Alanine--tRNA ligase</fullName>
        <ecNumber evidence="12">6.1.1.7</ecNumber>
    </recommendedName>
    <alternativeName>
        <fullName evidence="12">Alanyl-tRNA synthetase</fullName>
        <shortName evidence="12">AlaRS</shortName>
    </alternativeName>
</protein>
<evidence type="ECO:0000256" key="9">
    <source>
        <dbReference type="ARBA" id="ARBA00022884"/>
    </source>
</evidence>
<dbReference type="Gene3D" id="3.30.930.10">
    <property type="entry name" value="Bira Bifunctional Protein, Domain 2"/>
    <property type="match status" value="1"/>
</dbReference>
<dbReference type="InterPro" id="IPR012947">
    <property type="entry name" value="tRNA_SAD"/>
</dbReference>
<comment type="function">
    <text evidence="12">Catalyzes the attachment of alanine to tRNA(Ala) in a two-step reaction: alanine is first activated by ATP to form Ala-AMP and then transferred to the acceptor end of tRNA(Ala). Also edits incorrectly charged Ser-tRNA(Ala) and Gly-tRNA(Ala) via its editing domain.</text>
</comment>
<keyword evidence="16" id="KW-1185">Reference proteome</keyword>
<dbReference type="Pfam" id="PF01411">
    <property type="entry name" value="tRNA-synt_2c"/>
    <property type="match status" value="1"/>
</dbReference>
<feature type="binding site" evidence="12">
    <location>
        <position position="763"/>
    </location>
    <ligand>
        <name>Zn(2+)</name>
        <dbReference type="ChEBI" id="CHEBI:29105"/>
    </ligand>
</feature>
<keyword evidence="6 12" id="KW-0547">Nucleotide-binding</keyword>
<dbReference type="EMBL" id="CP064786">
    <property type="protein sequence ID" value="QSG01586.1"/>
    <property type="molecule type" value="Genomic_DNA"/>
</dbReference>
<dbReference type="FunFam" id="3.10.310.40:FF:000001">
    <property type="entry name" value="Alanine--tRNA ligase"/>
    <property type="match status" value="1"/>
</dbReference>
<dbReference type="GO" id="GO:0008270">
    <property type="term" value="F:zinc ion binding"/>
    <property type="evidence" value="ECO:0007669"/>
    <property type="project" value="UniProtKB-UniRule"/>
</dbReference>
<organism evidence="15 16">
    <name type="scientific">Natranaeroarchaeum sulfidigenes</name>
    <dbReference type="NCBI Taxonomy" id="2784880"/>
    <lineage>
        <taxon>Archaea</taxon>
        <taxon>Methanobacteriati</taxon>
        <taxon>Methanobacteriota</taxon>
        <taxon>Stenosarchaea group</taxon>
        <taxon>Halobacteria</taxon>
        <taxon>Halobacteriales</taxon>
        <taxon>Natronoarchaeaceae</taxon>
        <taxon>Natranaeroarchaeum</taxon>
    </lineage>
</organism>
<dbReference type="InterPro" id="IPR018165">
    <property type="entry name" value="Ala-tRNA-synth_IIc_core"/>
</dbReference>
<evidence type="ECO:0000256" key="13">
    <source>
        <dbReference type="SAM" id="MobiDB-lite"/>
    </source>
</evidence>
<keyword evidence="7 12" id="KW-0862">Zinc</keyword>
<dbReference type="Gene3D" id="3.10.310.40">
    <property type="match status" value="1"/>
</dbReference>
<name>A0A897MTR5_9EURY</name>
<evidence type="ECO:0000256" key="4">
    <source>
        <dbReference type="ARBA" id="ARBA00022598"/>
    </source>
</evidence>
<keyword evidence="5 12" id="KW-0479">Metal-binding</keyword>
<proteinExistence type="inferred from homology"/>
<dbReference type="PRINTS" id="PR00980">
    <property type="entry name" value="TRNASYNTHALA"/>
</dbReference>
<keyword evidence="3 12" id="KW-0820">tRNA-binding</keyword>
<evidence type="ECO:0000256" key="2">
    <source>
        <dbReference type="ARBA" id="ARBA00022490"/>
    </source>
</evidence>
<evidence type="ECO:0000256" key="5">
    <source>
        <dbReference type="ARBA" id="ARBA00022723"/>
    </source>
</evidence>
<dbReference type="GO" id="GO:0000049">
    <property type="term" value="F:tRNA binding"/>
    <property type="evidence" value="ECO:0007669"/>
    <property type="project" value="UniProtKB-KW"/>
</dbReference>
<dbReference type="Gene3D" id="3.30.54.20">
    <property type="match status" value="1"/>
</dbReference>
<dbReference type="GO" id="GO:0004813">
    <property type="term" value="F:alanine-tRNA ligase activity"/>
    <property type="evidence" value="ECO:0007669"/>
    <property type="project" value="UniProtKB-UniRule"/>
</dbReference>
<evidence type="ECO:0000256" key="8">
    <source>
        <dbReference type="ARBA" id="ARBA00022840"/>
    </source>
</evidence>
<keyword evidence="9 12" id="KW-0694">RNA-binding</keyword>
<dbReference type="GO" id="GO:0005524">
    <property type="term" value="F:ATP binding"/>
    <property type="evidence" value="ECO:0007669"/>
    <property type="project" value="UniProtKB-UniRule"/>
</dbReference>
<dbReference type="NCBIfam" id="TIGR00344">
    <property type="entry name" value="alaS"/>
    <property type="match status" value="1"/>
</dbReference>
<dbReference type="SUPFAM" id="SSF101353">
    <property type="entry name" value="Putative anticodon-binding domain of alanyl-tRNA synthetase (AlaRS)"/>
    <property type="match status" value="1"/>
</dbReference>
<evidence type="ECO:0000256" key="11">
    <source>
        <dbReference type="ARBA" id="ARBA00023146"/>
    </source>
</evidence>
<dbReference type="GO" id="GO:0005737">
    <property type="term" value="C:cytoplasm"/>
    <property type="evidence" value="ECO:0007669"/>
    <property type="project" value="UniProtKB-SubCell"/>
</dbReference>
<dbReference type="GO" id="GO:0006419">
    <property type="term" value="P:alanyl-tRNA aminoacylation"/>
    <property type="evidence" value="ECO:0007669"/>
    <property type="project" value="UniProtKB-UniRule"/>
</dbReference>
<keyword evidence="4 12" id="KW-0436">Ligase</keyword>
<feature type="region of interest" description="Disordered" evidence="13">
    <location>
        <begin position="929"/>
        <end position="953"/>
    </location>
</feature>
<feature type="compositionally biased region" description="Gly residues" evidence="13">
    <location>
        <begin position="931"/>
        <end position="947"/>
    </location>
</feature>
<dbReference type="InterPro" id="IPR003156">
    <property type="entry name" value="DHHA1_dom"/>
</dbReference>
<dbReference type="Gene3D" id="3.30.980.10">
    <property type="entry name" value="Threonyl-trna Synthetase, Chain A, domain 2"/>
    <property type="match status" value="1"/>
</dbReference>
<dbReference type="InterPro" id="IPR009000">
    <property type="entry name" value="Transl_B-barrel_sf"/>
</dbReference>
<dbReference type="Gene3D" id="6.10.250.550">
    <property type="match status" value="1"/>
</dbReference>
<dbReference type="KEGG" id="hara:AArcS_0356"/>
<dbReference type="InterPro" id="IPR022429">
    <property type="entry name" value="Ala-tRNA_lgiase_arc"/>
</dbReference>
<dbReference type="InterPro" id="IPR002318">
    <property type="entry name" value="Ala-tRNA-lgiase_IIc"/>
</dbReference>
<dbReference type="InterPro" id="IPR018162">
    <property type="entry name" value="Ala-tRNA-ligase_IIc_anticod-bd"/>
</dbReference>
<dbReference type="Pfam" id="PF07973">
    <property type="entry name" value="tRNA_SAD"/>
    <property type="match status" value="1"/>
</dbReference>
<gene>
    <name evidence="12 15" type="primary">alaS</name>
    <name evidence="15" type="ORF">AArcS_0356</name>
</gene>
<reference evidence="15" key="1">
    <citation type="submission" date="2020-11" db="EMBL/GenBank/DDBJ databases">
        <title>Carbohydrate-dependent, anaerobic sulfur respiration: A novel catabolism in halophilic archaea.</title>
        <authorList>
            <person name="Sorokin D.Y."/>
            <person name="Messina E."/>
            <person name="Smedile F."/>
            <person name="La Cono V."/>
            <person name="Hallsworth J.E."/>
            <person name="Yakimov M.M."/>
        </authorList>
    </citation>
    <scope>NUCLEOTIDE SEQUENCE</scope>
    <source>
        <strain evidence="15">AArc-S</strain>
    </source>
</reference>
<dbReference type="SUPFAM" id="SSF50447">
    <property type="entry name" value="Translation proteins"/>
    <property type="match status" value="1"/>
</dbReference>
<dbReference type="EC" id="6.1.1.7" evidence="12"/>
<comment type="cofactor">
    <cofactor evidence="12">
        <name>Zn(2+)</name>
        <dbReference type="ChEBI" id="CHEBI:29105"/>
    </cofactor>
    <text evidence="12">Binds 1 zinc ion per subunit.</text>
</comment>
<evidence type="ECO:0000256" key="3">
    <source>
        <dbReference type="ARBA" id="ARBA00022555"/>
    </source>
</evidence>
<dbReference type="InterPro" id="IPR018164">
    <property type="entry name" value="Ala-tRNA-synth_IIc_N"/>
</dbReference>
<dbReference type="PROSITE" id="PS50860">
    <property type="entry name" value="AA_TRNA_LIGASE_II_ALA"/>
    <property type="match status" value="1"/>
</dbReference>
<dbReference type="SUPFAM" id="SSF55186">
    <property type="entry name" value="ThrRS/AlaRS common domain"/>
    <property type="match status" value="1"/>
</dbReference>
<evidence type="ECO:0000313" key="16">
    <source>
        <dbReference type="Proteomes" id="UP000663586"/>
    </source>
</evidence>
<dbReference type="FunFam" id="3.30.54.20:FF:000005">
    <property type="entry name" value="Alanine--tRNA ligase"/>
    <property type="match status" value="1"/>
</dbReference>
<comment type="subcellular location">
    <subcellularLocation>
        <location evidence="12">Cytoplasm</location>
    </subcellularLocation>
</comment>
<evidence type="ECO:0000256" key="6">
    <source>
        <dbReference type="ARBA" id="ARBA00022741"/>
    </source>
</evidence>
<dbReference type="PANTHER" id="PTHR11777:SF9">
    <property type="entry name" value="ALANINE--TRNA LIGASE, CYTOPLASMIC"/>
    <property type="match status" value="1"/>
</dbReference>
<dbReference type="SUPFAM" id="SSF55681">
    <property type="entry name" value="Class II aaRS and biotin synthetases"/>
    <property type="match status" value="1"/>
</dbReference>
<dbReference type="HAMAP" id="MF_00036_A">
    <property type="entry name" value="Ala_tRNA_synth_A"/>
    <property type="match status" value="1"/>
</dbReference>
<keyword evidence="10 12" id="KW-0648">Protein biosynthesis</keyword>
<evidence type="ECO:0000256" key="1">
    <source>
        <dbReference type="ARBA" id="ARBA00008226"/>
    </source>
</evidence>
<evidence type="ECO:0000256" key="7">
    <source>
        <dbReference type="ARBA" id="ARBA00022833"/>
    </source>
</evidence>
<keyword evidence="8 12" id="KW-0067">ATP-binding</keyword>
<feature type="binding site" evidence="12">
    <location>
        <position position="664"/>
    </location>
    <ligand>
        <name>Zn(2+)</name>
        <dbReference type="ChEBI" id="CHEBI:29105"/>
    </ligand>
</feature>
<accession>A0A897MTR5</accession>
<dbReference type="Pfam" id="PF02272">
    <property type="entry name" value="DHHA1"/>
    <property type="match status" value="1"/>
</dbReference>
<evidence type="ECO:0000313" key="15">
    <source>
        <dbReference type="EMBL" id="QSG01586.1"/>
    </source>
</evidence>
<dbReference type="GO" id="GO:0002161">
    <property type="term" value="F:aminoacyl-tRNA deacylase activity"/>
    <property type="evidence" value="ECO:0007669"/>
    <property type="project" value="TreeGrafter"/>
</dbReference>
<comment type="similarity">
    <text evidence="1 12">Belongs to the class-II aminoacyl-tRNA synthetase family.</text>
</comment>
<evidence type="ECO:0000259" key="14">
    <source>
        <dbReference type="PROSITE" id="PS50860"/>
    </source>
</evidence>
<dbReference type="FunFam" id="3.30.930.10:FF:000056">
    <property type="entry name" value="Alanine--tRNA ligase"/>
    <property type="match status" value="1"/>
</dbReference>
<dbReference type="PANTHER" id="PTHR11777">
    <property type="entry name" value="ALANYL-TRNA SYNTHETASE"/>
    <property type="match status" value="1"/>
</dbReference>
<keyword evidence="11 12" id="KW-0030">Aminoacyl-tRNA synthetase</keyword>
<feature type="binding site" evidence="12">
    <location>
        <position position="767"/>
    </location>
    <ligand>
        <name>Zn(2+)</name>
        <dbReference type="ChEBI" id="CHEBI:29105"/>
    </ligand>
</feature>
<dbReference type="InterPro" id="IPR045864">
    <property type="entry name" value="aa-tRNA-synth_II/BPL/LPL"/>
</dbReference>
<dbReference type="Proteomes" id="UP000663586">
    <property type="component" value="Chromosome"/>
</dbReference>
<evidence type="ECO:0000256" key="12">
    <source>
        <dbReference type="HAMAP-Rule" id="MF_00036"/>
    </source>
</evidence>
<dbReference type="InterPro" id="IPR018163">
    <property type="entry name" value="Thr/Ala-tRNA-synth_IIc_edit"/>
</dbReference>
<feature type="domain" description="Alanyl-transfer RNA synthetases family profile" evidence="14">
    <location>
        <begin position="104"/>
        <end position="806"/>
    </location>
</feature>
<feature type="binding site" evidence="12">
    <location>
        <position position="660"/>
    </location>
    <ligand>
        <name>Zn(2+)</name>
        <dbReference type="ChEBI" id="CHEBI:29105"/>
    </ligand>
</feature>
<comment type="catalytic activity">
    <reaction evidence="12">
        <text>tRNA(Ala) + L-alanine + ATP = L-alanyl-tRNA(Ala) + AMP + diphosphate</text>
        <dbReference type="Rhea" id="RHEA:12540"/>
        <dbReference type="Rhea" id="RHEA-COMP:9657"/>
        <dbReference type="Rhea" id="RHEA-COMP:9923"/>
        <dbReference type="ChEBI" id="CHEBI:30616"/>
        <dbReference type="ChEBI" id="CHEBI:33019"/>
        <dbReference type="ChEBI" id="CHEBI:57972"/>
        <dbReference type="ChEBI" id="CHEBI:78442"/>
        <dbReference type="ChEBI" id="CHEBI:78497"/>
        <dbReference type="ChEBI" id="CHEBI:456215"/>
        <dbReference type="EC" id="6.1.1.7"/>
    </reaction>
</comment>
<dbReference type="Gene3D" id="2.40.30.130">
    <property type="match status" value="1"/>
</dbReference>
<dbReference type="InterPro" id="IPR050058">
    <property type="entry name" value="Ala-tRNA_ligase"/>
</dbReference>
<dbReference type="NCBIfam" id="TIGR03683">
    <property type="entry name" value="A-tRNA_syn_arch"/>
    <property type="match status" value="1"/>
</dbReference>
<keyword evidence="2 12" id="KW-0963">Cytoplasm</keyword>